<dbReference type="PRINTS" id="PR00114">
    <property type="entry name" value="STPHPHTASE"/>
</dbReference>
<evidence type="ECO:0000256" key="6">
    <source>
        <dbReference type="ARBA" id="ARBA00023211"/>
    </source>
</evidence>
<evidence type="ECO:0000256" key="1">
    <source>
        <dbReference type="ARBA" id="ARBA00001936"/>
    </source>
</evidence>
<keyword evidence="6" id="KW-0464">Manganese</keyword>
<dbReference type="GO" id="GO:0005737">
    <property type="term" value="C:cytoplasm"/>
    <property type="evidence" value="ECO:0007669"/>
    <property type="project" value="TreeGrafter"/>
</dbReference>
<dbReference type="InterPro" id="IPR029052">
    <property type="entry name" value="Metallo-depent_PP-like"/>
</dbReference>
<reference evidence="11" key="1">
    <citation type="submission" date="2023-03" db="UniProtKB">
        <authorList>
            <consortium name="WormBaseParasite"/>
        </authorList>
    </citation>
    <scope>IDENTIFICATION</scope>
</reference>
<accession>A0A9J2Q0U8</accession>
<dbReference type="InterPro" id="IPR006186">
    <property type="entry name" value="Ser/Thr-sp_prot-phosphatase"/>
</dbReference>
<comment type="catalytic activity">
    <reaction evidence="7">
        <text>O-phospho-L-seryl-[protein] + H2O = L-seryl-[protein] + phosphate</text>
        <dbReference type="Rhea" id="RHEA:20629"/>
        <dbReference type="Rhea" id="RHEA-COMP:9863"/>
        <dbReference type="Rhea" id="RHEA-COMP:11604"/>
        <dbReference type="ChEBI" id="CHEBI:15377"/>
        <dbReference type="ChEBI" id="CHEBI:29999"/>
        <dbReference type="ChEBI" id="CHEBI:43474"/>
        <dbReference type="ChEBI" id="CHEBI:83421"/>
        <dbReference type="EC" id="3.1.3.16"/>
    </reaction>
</comment>
<dbReference type="CDD" id="cd00144">
    <property type="entry name" value="MPP_PPP_family"/>
    <property type="match status" value="1"/>
</dbReference>
<keyword evidence="5" id="KW-0904">Protein phosphatase</keyword>
<dbReference type="AlphaFoldDB" id="A0A9J2Q0U8"/>
<protein>
    <recommendedName>
        <fullName evidence="2">protein-serine/threonine phosphatase</fullName>
        <ecNumber evidence="2">3.1.3.16</ecNumber>
    </recommendedName>
</protein>
<proteinExistence type="predicted"/>
<evidence type="ECO:0000313" key="10">
    <source>
        <dbReference type="Proteomes" id="UP000036681"/>
    </source>
</evidence>
<organism evidence="10 11">
    <name type="scientific">Ascaris lumbricoides</name>
    <name type="common">Giant roundworm</name>
    <dbReference type="NCBI Taxonomy" id="6252"/>
    <lineage>
        <taxon>Eukaryota</taxon>
        <taxon>Metazoa</taxon>
        <taxon>Ecdysozoa</taxon>
        <taxon>Nematoda</taxon>
        <taxon>Chromadorea</taxon>
        <taxon>Rhabditida</taxon>
        <taxon>Spirurina</taxon>
        <taxon>Ascaridomorpha</taxon>
        <taxon>Ascaridoidea</taxon>
        <taxon>Ascarididae</taxon>
        <taxon>Ascaris</taxon>
    </lineage>
</organism>
<evidence type="ECO:0000256" key="8">
    <source>
        <dbReference type="ARBA" id="ARBA00048336"/>
    </source>
</evidence>
<dbReference type="WBParaSite" id="ALUE_0001520901-mRNA-1">
    <property type="protein sequence ID" value="ALUE_0001520901-mRNA-1"/>
    <property type="gene ID" value="ALUE_0001520901"/>
</dbReference>
<comment type="catalytic activity">
    <reaction evidence="8">
        <text>O-phospho-L-threonyl-[protein] + H2O = L-threonyl-[protein] + phosphate</text>
        <dbReference type="Rhea" id="RHEA:47004"/>
        <dbReference type="Rhea" id="RHEA-COMP:11060"/>
        <dbReference type="Rhea" id="RHEA-COMP:11605"/>
        <dbReference type="ChEBI" id="CHEBI:15377"/>
        <dbReference type="ChEBI" id="CHEBI:30013"/>
        <dbReference type="ChEBI" id="CHEBI:43474"/>
        <dbReference type="ChEBI" id="CHEBI:61977"/>
        <dbReference type="EC" id="3.1.3.16"/>
    </reaction>
</comment>
<dbReference type="GO" id="GO:0004722">
    <property type="term" value="F:protein serine/threonine phosphatase activity"/>
    <property type="evidence" value="ECO:0007669"/>
    <property type="project" value="UniProtKB-EC"/>
</dbReference>
<dbReference type="PANTHER" id="PTHR11668">
    <property type="entry name" value="SERINE/THREONINE PROTEIN PHOSPHATASE"/>
    <property type="match status" value="1"/>
</dbReference>
<evidence type="ECO:0000313" key="11">
    <source>
        <dbReference type="WBParaSite" id="ALUE_0001520901-mRNA-1"/>
    </source>
</evidence>
<dbReference type="Proteomes" id="UP000036681">
    <property type="component" value="Unplaced"/>
</dbReference>
<evidence type="ECO:0000256" key="4">
    <source>
        <dbReference type="ARBA" id="ARBA00022801"/>
    </source>
</evidence>
<keyword evidence="4" id="KW-0378">Hydrolase</keyword>
<evidence type="ECO:0000256" key="3">
    <source>
        <dbReference type="ARBA" id="ARBA00022723"/>
    </source>
</evidence>
<keyword evidence="10" id="KW-1185">Reference proteome</keyword>
<dbReference type="Pfam" id="PF00149">
    <property type="entry name" value="Metallophos"/>
    <property type="match status" value="1"/>
</dbReference>
<name>A0A9J2Q0U8_ASCLU</name>
<dbReference type="PANTHER" id="PTHR11668:SF300">
    <property type="entry name" value="SERINE_THREONINE-PROTEIN PHOSPHATASE"/>
    <property type="match status" value="1"/>
</dbReference>
<dbReference type="GO" id="GO:0046872">
    <property type="term" value="F:metal ion binding"/>
    <property type="evidence" value="ECO:0007669"/>
    <property type="project" value="UniProtKB-KW"/>
</dbReference>
<feature type="domain" description="Serine/threonine specific protein phosphatases" evidence="9">
    <location>
        <begin position="39"/>
        <end position="340"/>
    </location>
</feature>
<dbReference type="GO" id="GO:0005634">
    <property type="term" value="C:nucleus"/>
    <property type="evidence" value="ECO:0007669"/>
    <property type="project" value="TreeGrafter"/>
</dbReference>
<dbReference type="InterPro" id="IPR004843">
    <property type="entry name" value="Calcineurin-like_PHP"/>
</dbReference>
<dbReference type="EC" id="3.1.3.16" evidence="2"/>
<dbReference type="InterPro" id="IPR050341">
    <property type="entry name" value="PP1_catalytic_subunit"/>
</dbReference>
<evidence type="ECO:0000259" key="9">
    <source>
        <dbReference type="SMART" id="SM00156"/>
    </source>
</evidence>
<evidence type="ECO:0000256" key="5">
    <source>
        <dbReference type="ARBA" id="ARBA00022912"/>
    </source>
</evidence>
<dbReference type="Gene3D" id="3.60.21.10">
    <property type="match status" value="2"/>
</dbReference>
<comment type="cofactor">
    <cofactor evidence="1">
        <name>Mn(2+)</name>
        <dbReference type="ChEBI" id="CHEBI:29035"/>
    </cofactor>
</comment>
<evidence type="ECO:0000256" key="7">
    <source>
        <dbReference type="ARBA" id="ARBA00047761"/>
    </source>
</evidence>
<dbReference type="SUPFAM" id="SSF56300">
    <property type="entry name" value="Metallo-dependent phosphatases"/>
    <property type="match status" value="2"/>
</dbReference>
<dbReference type="SMART" id="SM00156">
    <property type="entry name" value="PP2Ac"/>
    <property type="match status" value="1"/>
</dbReference>
<sequence>MIEKTIKCSSGGIALSRIEKGLLTILNCVQFGERLSTHSNEKLLVQILHRSEVRFLKEAMLLELPLTEYGIVVIGDLHGSMLDLLIVLHNIGLPPDVRYLFLGDYIGFGPHQIELLLFILLLKLRWPEHIYMLRGKHETYEVSINNGFRTVVRCYSNCYSKDQLMGRDAFRPHPECDETFPNTRIFLRFNALFDCMPIAAIISDKIICCHGGISRWMSCRDNIRQIPRPPFIEKMKLLDCCLLADILWANSNTKQSRPFVPSECDVSYTFNEDALNEVLNALQVSALVRGRSNAMNGYVEEFRTKCYAIGTSTDPQNKARGFLDVFKSILSGISLCRPFVPSECDVSYTFNEDALNEVLNALQVSALVRGRSNAMNGYVEEFRTKCYAIGTSTDPQNKDIVGAVLGIRSDVACEYHFQPILHRRVNAKGLVFYCRQISAQLEDSFISDYEAPLGAPTCSRCQIQLKEELQTSARIISHIEIVDWVLMNAKREVLHDVVYKCLDAKNLLALARRLVHLFPLYYDLIYSPGGTFRVGLTDGEWSIIQEYYKGLEVNMIPYSIAVTKTIVGIGARKTEISDITCGDKKNAKTTKKIREGNVKSGIYVIDENKRKEVLKKLQIFFNRTRQSSVIFFHLVTDEAYEISNAARSYDDHSSNADNTEDHI</sequence>
<keyword evidence="3" id="KW-0479">Metal-binding</keyword>
<evidence type="ECO:0000256" key="2">
    <source>
        <dbReference type="ARBA" id="ARBA00013081"/>
    </source>
</evidence>